<keyword evidence="3 4" id="KW-0131">Cell cycle</keyword>
<dbReference type="SUPFAM" id="SSF55608">
    <property type="entry name" value="Homing endonucleases"/>
    <property type="match status" value="1"/>
</dbReference>
<reference evidence="9" key="2">
    <citation type="submission" date="2021-04" db="EMBL/GenBank/DDBJ databases">
        <authorList>
            <person name="Gilroy R."/>
        </authorList>
    </citation>
    <scope>NUCLEOTIDE SEQUENCE</scope>
    <source>
        <strain evidence="9">CHK187-5294</strain>
    </source>
</reference>
<dbReference type="CDD" id="cd00090">
    <property type="entry name" value="HTH_ARSR"/>
    <property type="match status" value="1"/>
</dbReference>
<dbReference type="Pfam" id="PF10298">
    <property type="entry name" value="WhiA_N"/>
    <property type="match status" value="1"/>
</dbReference>
<comment type="similarity">
    <text evidence="4">Belongs to the WhiA family.</text>
</comment>
<evidence type="ECO:0000259" key="6">
    <source>
        <dbReference type="Pfam" id="PF02650"/>
    </source>
</evidence>
<evidence type="ECO:0000256" key="3">
    <source>
        <dbReference type="ARBA" id="ARBA00023306"/>
    </source>
</evidence>
<dbReference type="InterPro" id="IPR003802">
    <property type="entry name" value="Sporulation_regulator_WhiA"/>
</dbReference>
<evidence type="ECO:0000256" key="2">
    <source>
        <dbReference type="ARBA" id="ARBA00023125"/>
    </source>
</evidence>
<evidence type="ECO:0000256" key="1">
    <source>
        <dbReference type="ARBA" id="ARBA00022618"/>
    </source>
</evidence>
<evidence type="ECO:0000256" key="5">
    <source>
        <dbReference type="SAM" id="Coils"/>
    </source>
</evidence>
<gene>
    <name evidence="4 9" type="primary">whiA</name>
    <name evidence="9" type="ORF">H9727_07695</name>
</gene>
<protein>
    <recommendedName>
        <fullName evidence="4">Probable cell division protein WhiA</fullName>
    </recommendedName>
</protein>
<evidence type="ECO:0000259" key="7">
    <source>
        <dbReference type="Pfam" id="PF10298"/>
    </source>
</evidence>
<dbReference type="GO" id="GO:0051301">
    <property type="term" value="P:cell division"/>
    <property type="evidence" value="ECO:0007669"/>
    <property type="project" value="UniProtKB-UniRule"/>
</dbReference>
<keyword evidence="1 4" id="KW-0132">Cell division</keyword>
<dbReference type="SUPFAM" id="SSF46785">
    <property type="entry name" value="Winged helix' DNA-binding domain"/>
    <property type="match status" value="1"/>
</dbReference>
<dbReference type="InterPro" id="IPR011991">
    <property type="entry name" value="ArsR-like_HTH"/>
</dbReference>
<dbReference type="EMBL" id="DXCL01000046">
    <property type="protein sequence ID" value="HIZ04152.1"/>
    <property type="molecule type" value="Genomic_DNA"/>
</dbReference>
<evidence type="ECO:0000313" key="10">
    <source>
        <dbReference type="Proteomes" id="UP000824132"/>
    </source>
</evidence>
<dbReference type="Proteomes" id="UP000824132">
    <property type="component" value="Unassembled WGS sequence"/>
</dbReference>
<feature type="domain" description="Sporulation transcription regulator WhiA N-terminal" evidence="7">
    <location>
        <begin position="21"/>
        <end position="75"/>
    </location>
</feature>
<dbReference type="PANTHER" id="PTHR37307">
    <property type="entry name" value="CELL DIVISION PROTEIN WHIA-RELATED"/>
    <property type="match status" value="1"/>
</dbReference>
<sequence length="318" mass="35621">MNNFTGEIKREIMKNGLENACCKTAALSAFLRTTGSVIRSGENYGFEFVTESEDVAAFFIGILEELYGAELKVEQATTDARNGRDRLVFSCLSDKSLYILGQLGIVERGEDSLEFRLDMDKYVVENACCEVAWIKGAFLGSGSCTLPKLEDTRSGYHWEIVFSNKFLADDCCRLLALHEILARCVERKGSFVVYLKSRESISDFLYLAGAEGALQKLNRLADKKDEKNRINRVANCLQKNYDKSVVASVRQIRAIERIDALVGLSELDDSLRETAAARLADKEASLKELAERLNVSKSCLNHRLRKLVKLAEELDGEE</sequence>
<comment type="caution">
    <text evidence="9">The sequence shown here is derived from an EMBL/GenBank/DDBJ whole genome shotgun (WGS) entry which is preliminary data.</text>
</comment>
<feature type="domain" description="Sporulation regulator WhiA C-terminal" evidence="6">
    <location>
        <begin position="230"/>
        <end position="311"/>
    </location>
</feature>
<dbReference type="GO" id="GO:0043937">
    <property type="term" value="P:regulation of sporulation"/>
    <property type="evidence" value="ECO:0007669"/>
    <property type="project" value="InterPro"/>
</dbReference>
<evidence type="ECO:0000256" key="4">
    <source>
        <dbReference type="HAMAP-Rule" id="MF_01420"/>
    </source>
</evidence>
<dbReference type="HAMAP" id="MF_01420">
    <property type="entry name" value="HTH_type_WhiA"/>
    <property type="match status" value="1"/>
</dbReference>
<reference evidence="9" key="1">
    <citation type="journal article" date="2021" name="PeerJ">
        <title>Extensive microbial diversity within the chicken gut microbiome revealed by metagenomics and culture.</title>
        <authorList>
            <person name="Gilroy R."/>
            <person name="Ravi A."/>
            <person name="Getino M."/>
            <person name="Pursley I."/>
            <person name="Horton D.L."/>
            <person name="Alikhan N.F."/>
            <person name="Baker D."/>
            <person name="Gharbi K."/>
            <person name="Hall N."/>
            <person name="Watson M."/>
            <person name="Adriaenssens E.M."/>
            <person name="Foster-Nyarko E."/>
            <person name="Jarju S."/>
            <person name="Secka A."/>
            <person name="Antonio M."/>
            <person name="Oren A."/>
            <person name="Chaudhuri R.R."/>
            <person name="La Ragione R."/>
            <person name="Hildebrand F."/>
            <person name="Pallen M.J."/>
        </authorList>
    </citation>
    <scope>NUCLEOTIDE SEQUENCE</scope>
    <source>
        <strain evidence="9">CHK187-5294</strain>
    </source>
</reference>
<evidence type="ECO:0000259" key="8">
    <source>
        <dbReference type="Pfam" id="PF14527"/>
    </source>
</evidence>
<feature type="coiled-coil region" evidence="5">
    <location>
        <begin position="207"/>
        <end position="240"/>
    </location>
</feature>
<feature type="domain" description="WhiA LAGLIDADG-like" evidence="8">
    <location>
        <begin position="132"/>
        <end position="221"/>
    </location>
</feature>
<dbReference type="Pfam" id="PF14527">
    <property type="entry name" value="LAGLIDADG_WhiA"/>
    <property type="match status" value="1"/>
</dbReference>
<proteinExistence type="inferred from homology"/>
<dbReference type="InterPro" id="IPR018478">
    <property type="entry name" value="Sporu_reg_WhiA_N_dom"/>
</dbReference>
<dbReference type="Pfam" id="PF02650">
    <property type="entry name" value="HTH_WhiA"/>
    <property type="match status" value="1"/>
</dbReference>
<dbReference type="Gene3D" id="3.10.28.10">
    <property type="entry name" value="Homing endonucleases"/>
    <property type="match status" value="1"/>
</dbReference>
<keyword evidence="5" id="KW-0175">Coiled coil</keyword>
<accession>A0A9D2D0K2</accession>
<dbReference type="InterPro" id="IPR027434">
    <property type="entry name" value="Homing_endonucl"/>
</dbReference>
<dbReference type="InterPro" id="IPR039518">
    <property type="entry name" value="WhiA_LAGLIDADG_dom"/>
</dbReference>
<dbReference type="InterPro" id="IPR036390">
    <property type="entry name" value="WH_DNA-bd_sf"/>
</dbReference>
<keyword evidence="2 4" id="KW-0238">DNA-binding</keyword>
<dbReference type="InterPro" id="IPR023054">
    <property type="entry name" value="Sporulation_regulator_WhiA_C"/>
</dbReference>
<organism evidence="9 10">
    <name type="scientific">Candidatus Borkfalkia avistercoris</name>
    <dbReference type="NCBI Taxonomy" id="2838504"/>
    <lineage>
        <taxon>Bacteria</taxon>
        <taxon>Bacillati</taxon>
        <taxon>Bacillota</taxon>
        <taxon>Clostridia</taxon>
        <taxon>Christensenellales</taxon>
        <taxon>Christensenellaceae</taxon>
        <taxon>Candidatus Borkfalkia</taxon>
    </lineage>
</organism>
<dbReference type="AlphaFoldDB" id="A0A9D2D0K2"/>
<evidence type="ECO:0000313" key="9">
    <source>
        <dbReference type="EMBL" id="HIZ04152.1"/>
    </source>
</evidence>
<comment type="function">
    <text evidence="4">Involved in cell division and chromosome segregation.</text>
</comment>
<dbReference type="PANTHER" id="PTHR37307:SF1">
    <property type="entry name" value="CELL DIVISION PROTEIN WHIA-RELATED"/>
    <property type="match status" value="1"/>
</dbReference>
<name>A0A9D2D0K2_9FIRM</name>
<dbReference type="GO" id="GO:0003677">
    <property type="term" value="F:DNA binding"/>
    <property type="evidence" value="ECO:0007669"/>
    <property type="project" value="UniProtKB-UniRule"/>
</dbReference>
<dbReference type="NCBIfam" id="TIGR00647">
    <property type="entry name" value="DNA_bind_WhiA"/>
    <property type="match status" value="1"/>
</dbReference>